<dbReference type="InterPro" id="IPR036186">
    <property type="entry name" value="Serpin_sf"/>
</dbReference>
<organism evidence="6 7">
    <name type="scientific">Xylocopa violacea</name>
    <name type="common">Violet carpenter bee</name>
    <name type="synonym">Apis violacea</name>
    <dbReference type="NCBI Taxonomy" id="135666"/>
    <lineage>
        <taxon>Eukaryota</taxon>
        <taxon>Metazoa</taxon>
        <taxon>Ecdysozoa</taxon>
        <taxon>Arthropoda</taxon>
        <taxon>Hexapoda</taxon>
        <taxon>Insecta</taxon>
        <taxon>Pterygota</taxon>
        <taxon>Neoptera</taxon>
        <taxon>Endopterygota</taxon>
        <taxon>Hymenoptera</taxon>
        <taxon>Apocrita</taxon>
        <taxon>Aculeata</taxon>
        <taxon>Apoidea</taxon>
        <taxon>Anthophila</taxon>
        <taxon>Apidae</taxon>
        <taxon>Xylocopa</taxon>
        <taxon>Xylocopa</taxon>
    </lineage>
</organism>
<evidence type="ECO:0000256" key="2">
    <source>
        <dbReference type="ARBA" id="ARBA00022690"/>
    </source>
</evidence>
<dbReference type="Gene3D" id="2.30.39.10">
    <property type="entry name" value="Alpha-1-antitrypsin, domain 1"/>
    <property type="match status" value="1"/>
</dbReference>
<evidence type="ECO:0000313" key="6">
    <source>
        <dbReference type="EMBL" id="CAL7940869.1"/>
    </source>
</evidence>
<name>A0ABP1NIL2_XYLVO</name>
<comment type="caution">
    <text evidence="6">The sequence shown here is derived from an EMBL/GenBank/DDBJ whole genome shotgun (WGS) entry which is preliminary data.</text>
</comment>
<evidence type="ECO:0000313" key="7">
    <source>
        <dbReference type="Proteomes" id="UP001642520"/>
    </source>
</evidence>
<dbReference type="PANTHER" id="PTHR11461">
    <property type="entry name" value="SERINE PROTEASE INHIBITOR, SERPIN"/>
    <property type="match status" value="1"/>
</dbReference>
<keyword evidence="2" id="KW-0646">Protease inhibitor</keyword>
<comment type="similarity">
    <text evidence="1 4">Belongs to the serpin family.</text>
</comment>
<keyword evidence="3" id="KW-0722">Serine protease inhibitor</keyword>
<dbReference type="InterPro" id="IPR042185">
    <property type="entry name" value="Serpin_sf_2"/>
</dbReference>
<dbReference type="SMART" id="SM00093">
    <property type="entry name" value="SERPIN"/>
    <property type="match status" value="1"/>
</dbReference>
<dbReference type="PROSITE" id="PS00284">
    <property type="entry name" value="SERPIN"/>
    <property type="match status" value="1"/>
</dbReference>
<dbReference type="InterPro" id="IPR023796">
    <property type="entry name" value="Serpin_dom"/>
</dbReference>
<reference evidence="6 7" key="1">
    <citation type="submission" date="2024-08" db="EMBL/GenBank/DDBJ databases">
        <authorList>
            <person name="Will J Nash"/>
            <person name="Angela Man"/>
            <person name="Seanna McTaggart"/>
            <person name="Kendall Baker"/>
            <person name="Tom Barker"/>
            <person name="Leah Catchpole"/>
            <person name="Alex Durrant"/>
            <person name="Karim Gharbi"/>
            <person name="Naomi Irish"/>
            <person name="Gemy Kaithakottil"/>
            <person name="Debby Ku"/>
            <person name="Aaliyah Providence"/>
            <person name="Felix Shaw"/>
            <person name="David Swarbreck"/>
            <person name="Chris Watkins"/>
            <person name="Ann M. McCartney"/>
            <person name="Giulio Formenti"/>
            <person name="Alice Mouton"/>
            <person name="Noel Vella"/>
            <person name="Bjorn M von Reumont"/>
            <person name="Adriana Vella"/>
            <person name="Wilfried Haerty"/>
        </authorList>
    </citation>
    <scope>NUCLEOTIDE SEQUENCE [LARGE SCALE GENOMIC DNA]</scope>
</reference>
<sequence length="384" mass="42828">MATTESNIEALRAVSDGTNQFSSSFYRTVAEETPENLITSPLSAAVVLAMAAYGARGETENQFKKVLHLPSANGESGYQALIDNLNSVQENILLLANRMFTAENLIVKPTYKDLLETYFRSTAQAVDFTKPQYAADTINGWVEQNTNELIKNLIKSDDLQNMTTMILVNAVYFKGLWKDKFSVSSTKDMPFYIDSNTIENVPTMHREGAYYYGELPELNAKFIELPYKGDELSMFIILPNAIDGLTDVEKKLQNANLGNALKQSFKHEVKLYLPKFKIESKIELNSVLLKMGLIDAFTARANFSGIVNENIAISKVVQKAFIEVNEEGSKAVAASGLISIDRVGLTRVEMLVNHPFIYSIHKTGDINLELFRGHVVKPETAKLE</sequence>
<dbReference type="InterPro" id="IPR042178">
    <property type="entry name" value="Serpin_sf_1"/>
</dbReference>
<feature type="domain" description="Serpin" evidence="5">
    <location>
        <begin position="23"/>
        <end position="378"/>
    </location>
</feature>
<dbReference type="PANTHER" id="PTHR11461:SF211">
    <property type="entry name" value="GH10112P-RELATED"/>
    <property type="match status" value="1"/>
</dbReference>
<dbReference type="Proteomes" id="UP001642520">
    <property type="component" value="Unassembled WGS sequence"/>
</dbReference>
<dbReference type="Pfam" id="PF00079">
    <property type="entry name" value="Serpin"/>
    <property type="match status" value="1"/>
</dbReference>
<dbReference type="SUPFAM" id="SSF56574">
    <property type="entry name" value="Serpins"/>
    <property type="match status" value="1"/>
</dbReference>
<evidence type="ECO:0000256" key="1">
    <source>
        <dbReference type="ARBA" id="ARBA00009500"/>
    </source>
</evidence>
<proteinExistence type="inferred from homology"/>
<accession>A0ABP1NIL2</accession>
<dbReference type="EMBL" id="CAXAJV020001292">
    <property type="protein sequence ID" value="CAL7940869.1"/>
    <property type="molecule type" value="Genomic_DNA"/>
</dbReference>
<keyword evidence="7" id="KW-1185">Reference proteome</keyword>
<evidence type="ECO:0000259" key="5">
    <source>
        <dbReference type="SMART" id="SM00093"/>
    </source>
</evidence>
<dbReference type="CDD" id="cd19601">
    <property type="entry name" value="serpin42Da-like"/>
    <property type="match status" value="1"/>
</dbReference>
<evidence type="ECO:0000256" key="3">
    <source>
        <dbReference type="ARBA" id="ARBA00022900"/>
    </source>
</evidence>
<evidence type="ECO:0000256" key="4">
    <source>
        <dbReference type="RuleBase" id="RU000411"/>
    </source>
</evidence>
<dbReference type="InterPro" id="IPR000215">
    <property type="entry name" value="Serpin_fam"/>
</dbReference>
<dbReference type="Gene3D" id="3.30.497.10">
    <property type="entry name" value="Antithrombin, subunit I, domain 2"/>
    <property type="match status" value="1"/>
</dbReference>
<protein>
    <recommendedName>
        <fullName evidence="5">Serpin domain-containing protein</fullName>
    </recommendedName>
</protein>
<dbReference type="InterPro" id="IPR023795">
    <property type="entry name" value="Serpin_CS"/>
</dbReference>
<gene>
    <name evidence="6" type="ORF">XYLVIOL_LOCUS4698</name>
</gene>